<gene>
    <name evidence="12" type="ORF">PSYICH_LOCUS12355</name>
</gene>
<dbReference type="GO" id="GO:0003676">
    <property type="term" value="F:nucleic acid binding"/>
    <property type="evidence" value="ECO:0007669"/>
    <property type="project" value="InterPro"/>
</dbReference>
<feature type="domain" description="C2H2-type" evidence="11">
    <location>
        <begin position="547"/>
        <end position="574"/>
    </location>
</feature>
<keyword evidence="4 9" id="KW-0863">Zinc-finger</keyword>
<dbReference type="PANTHER" id="PTHR47772">
    <property type="entry name" value="ZINC FINGER PROTEIN 200"/>
    <property type="match status" value="1"/>
</dbReference>
<dbReference type="SUPFAM" id="SSF57667">
    <property type="entry name" value="beta-beta-alpha zinc fingers"/>
    <property type="match status" value="8"/>
</dbReference>
<dbReference type="InterPro" id="IPR013087">
    <property type="entry name" value="Znf_C2H2_type"/>
</dbReference>
<keyword evidence="6" id="KW-0805">Transcription regulation</keyword>
<dbReference type="Gene3D" id="3.30.420.10">
    <property type="entry name" value="Ribonuclease H-like superfamily/Ribonuclease H"/>
    <property type="match status" value="1"/>
</dbReference>
<evidence type="ECO:0000256" key="7">
    <source>
        <dbReference type="ARBA" id="ARBA00023163"/>
    </source>
</evidence>
<feature type="domain" description="C2H2-type" evidence="11">
    <location>
        <begin position="469"/>
        <end position="496"/>
    </location>
</feature>
<feature type="region of interest" description="Disordered" evidence="10">
    <location>
        <begin position="157"/>
        <end position="189"/>
    </location>
</feature>
<evidence type="ECO:0000256" key="10">
    <source>
        <dbReference type="SAM" id="MobiDB-lite"/>
    </source>
</evidence>
<feature type="domain" description="C2H2-type" evidence="11">
    <location>
        <begin position="303"/>
        <end position="330"/>
    </location>
</feature>
<evidence type="ECO:0000259" key="11">
    <source>
        <dbReference type="PROSITE" id="PS50157"/>
    </source>
</evidence>
<dbReference type="OrthoDB" id="6752614at2759"/>
<dbReference type="GO" id="GO:0005634">
    <property type="term" value="C:nucleus"/>
    <property type="evidence" value="ECO:0007669"/>
    <property type="project" value="UniProtKB-SubCell"/>
</dbReference>
<keyword evidence="13" id="KW-1185">Reference proteome</keyword>
<dbReference type="PROSITE" id="PS00028">
    <property type="entry name" value="ZINC_FINGER_C2H2_1"/>
    <property type="match status" value="11"/>
</dbReference>
<dbReference type="InterPro" id="IPR036236">
    <property type="entry name" value="Znf_C2H2_sf"/>
</dbReference>
<feature type="domain" description="C2H2-type" evidence="11">
    <location>
        <begin position="331"/>
        <end position="358"/>
    </location>
</feature>
<evidence type="ECO:0000256" key="8">
    <source>
        <dbReference type="ARBA" id="ARBA00023242"/>
    </source>
</evidence>
<name>A0A9P0D1Y7_9CUCU</name>
<feature type="domain" description="C2H2-type" evidence="11">
    <location>
        <begin position="443"/>
        <end position="470"/>
    </location>
</feature>
<dbReference type="GO" id="GO:0008270">
    <property type="term" value="F:zinc ion binding"/>
    <property type="evidence" value="ECO:0007669"/>
    <property type="project" value="UniProtKB-KW"/>
</dbReference>
<dbReference type="AlphaFoldDB" id="A0A9P0D1Y7"/>
<keyword evidence="8" id="KW-0539">Nucleus</keyword>
<evidence type="ECO:0000256" key="3">
    <source>
        <dbReference type="ARBA" id="ARBA00022737"/>
    </source>
</evidence>
<dbReference type="PANTHER" id="PTHR47772:SF13">
    <property type="entry name" value="GASTRULA ZINC FINGER PROTEIN XLCGF49.1-LIKE-RELATED"/>
    <property type="match status" value="1"/>
</dbReference>
<dbReference type="EMBL" id="OV651818">
    <property type="protein sequence ID" value="CAH1112712.1"/>
    <property type="molecule type" value="Genomic_DNA"/>
</dbReference>
<feature type="domain" description="C2H2-type" evidence="11">
    <location>
        <begin position="523"/>
        <end position="545"/>
    </location>
</feature>
<keyword evidence="2" id="KW-0479">Metal-binding</keyword>
<organism evidence="12 13">
    <name type="scientific">Psylliodes chrysocephalus</name>
    <dbReference type="NCBI Taxonomy" id="3402493"/>
    <lineage>
        <taxon>Eukaryota</taxon>
        <taxon>Metazoa</taxon>
        <taxon>Ecdysozoa</taxon>
        <taxon>Arthropoda</taxon>
        <taxon>Hexapoda</taxon>
        <taxon>Insecta</taxon>
        <taxon>Pterygota</taxon>
        <taxon>Neoptera</taxon>
        <taxon>Endopterygota</taxon>
        <taxon>Coleoptera</taxon>
        <taxon>Polyphaga</taxon>
        <taxon>Cucujiformia</taxon>
        <taxon>Chrysomeloidea</taxon>
        <taxon>Chrysomelidae</taxon>
        <taxon>Galerucinae</taxon>
        <taxon>Alticini</taxon>
        <taxon>Psylliodes</taxon>
    </lineage>
</organism>
<feature type="compositionally biased region" description="Polar residues" evidence="10">
    <location>
        <begin position="169"/>
        <end position="189"/>
    </location>
</feature>
<dbReference type="FunFam" id="3.30.160.60:FF:000065">
    <property type="entry name" value="B-cell CLL/lymphoma 6, member B"/>
    <property type="match status" value="1"/>
</dbReference>
<evidence type="ECO:0000256" key="1">
    <source>
        <dbReference type="ARBA" id="ARBA00004123"/>
    </source>
</evidence>
<evidence type="ECO:0000256" key="4">
    <source>
        <dbReference type="ARBA" id="ARBA00022771"/>
    </source>
</evidence>
<feature type="domain" description="C2H2-type" evidence="11">
    <location>
        <begin position="275"/>
        <end position="302"/>
    </location>
</feature>
<comment type="subcellular location">
    <subcellularLocation>
        <location evidence="1">Nucleus</location>
    </subcellularLocation>
</comment>
<evidence type="ECO:0000313" key="12">
    <source>
        <dbReference type="EMBL" id="CAH1112712.1"/>
    </source>
</evidence>
<keyword evidence="3" id="KW-0677">Repeat</keyword>
<keyword evidence="7" id="KW-0804">Transcription</keyword>
<evidence type="ECO:0000256" key="5">
    <source>
        <dbReference type="ARBA" id="ARBA00022833"/>
    </source>
</evidence>
<dbReference type="Proteomes" id="UP001153636">
    <property type="component" value="Chromosome 6"/>
</dbReference>
<dbReference type="Pfam" id="PF00096">
    <property type="entry name" value="zf-C2H2"/>
    <property type="match status" value="4"/>
</dbReference>
<reference evidence="12" key="1">
    <citation type="submission" date="2022-01" db="EMBL/GenBank/DDBJ databases">
        <authorList>
            <person name="King R."/>
        </authorList>
    </citation>
    <scope>NUCLEOTIDE SEQUENCE</scope>
</reference>
<evidence type="ECO:0000256" key="9">
    <source>
        <dbReference type="PROSITE-ProRule" id="PRU00042"/>
    </source>
</evidence>
<proteinExistence type="predicted"/>
<protein>
    <recommendedName>
        <fullName evidence="11">C2H2-type domain-containing protein</fullName>
    </recommendedName>
</protein>
<dbReference type="Gene3D" id="3.30.160.60">
    <property type="entry name" value="Classic Zinc Finger"/>
    <property type="match status" value="10"/>
</dbReference>
<dbReference type="InterPro" id="IPR050636">
    <property type="entry name" value="C2H2-ZF_domain-containing"/>
</dbReference>
<dbReference type="InterPro" id="IPR036397">
    <property type="entry name" value="RNaseH_sf"/>
</dbReference>
<feature type="domain" description="C2H2-type" evidence="11">
    <location>
        <begin position="497"/>
        <end position="524"/>
    </location>
</feature>
<feature type="domain" description="C2H2-type" evidence="11">
    <location>
        <begin position="219"/>
        <end position="246"/>
    </location>
</feature>
<sequence>MDVKEEYCEIYEHDIKTEADENNSRSIKPEKFRTDDENELVDEVSIIESRELAGQLISVDEFKQDIIECEVPKIEQSSKFLSNIDHDLVAKQFVIPTTNVKQELENTTKIETADISDSNIKQEDCEYIEFKNDSELLTSHFDLPTLKSETNDHTDYLTPSCSRTEDVSKSCSQKNYPSSQSGFNQSEEDYSSSQLGSIQIYEGQYKKHVCCKKSSGKQFKCDIFFKEFNIEQNLRRHLIVHSNKKPFKWDICLTEFKRKGCLQRHLISHTNKKSFKCDICFTEFNHQRSLIDHSIIHTIKKPFKCEICYKEFHYQFGLTKHVKIHSNERQFMCEICSKVFTHKFNLDKHLIIHSNERPFKCDICFKRFNHNNVLQDHLMSHTNKTPFKCAICSQEFNMELKLKLHLIIHNNGQSFKCDICSKTFKRKAALQTHLKIHTDLKPFKCDICLDRFHIKSQLREHLIIHSNLFTCDICFKEFNEKVKLDKHLINHTNDLPFKCDICFRKFKNKAALINHLKIHTKPFKCDICSNRFRAKSHLREHLTIHLFTCTICFKKFDQESTLQSHLLTHNDRKVFIVKSKPVKYVAPTGNGLTNANSSYTNEEYFQIVVWHNTGYSIPQIISMFQQMFPNKLQPTQAIIERTMENLCAHGSFSGTNGRNEPVVIVPCMPLNPDHELRDIMICAAVEQDSTRTTRDLAREFGVSHMKINKILKANGYRSFKLHRADEMFPDDQYFRMEFCERMMEMANADENFIRNILFTDESSFPIHNLSISWNFTKENQQRTYDARTQKLNVWTGILGDNIVGPFFIDGILNAQSYLQLLQNDIIPAVRALDVPFHSIWFQQDECPAHNSILVKEYISELFPGRLIVGFPSMDGHIPWPARSPDLAPCNFFLRGYTKSKLYGFQEERARNLDELRIRICNTLRGISPAMLSNVRENFYNRLGYCSSYGGGRFEYLL</sequence>
<evidence type="ECO:0000256" key="6">
    <source>
        <dbReference type="ARBA" id="ARBA00023015"/>
    </source>
</evidence>
<accession>A0A9P0D1Y7</accession>
<keyword evidence="5" id="KW-0862">Zinc</keyword>
<feature type="domain" description="C2H2-type" evidence="11">
    <location>
        <begin position="387"/>
        <end position="414"/>
    </location>
</feature>
<feature type="domain" description="C2H2-type" evidence="11">
    <location>
        <begin position="359"/>
        <end position="386"/>
    </location>
</feature>
<dbReference type="SMART" id="SM00355">
    <property type="entry name" value="ZnF_C2H2"/>
    <property type="match status" value="13"/>
</dbReference>
<evidence type="ECO:0000313" key="13">
    <source>
        <dbReference type="Proteomes" id="UP001153636"/>
    </source>
</evidence>
<dbReference type="FunFam" id="3.30.160.60:FF:000145">
    <property type="entry name" value="Zinc finger protein 574"/>
    <property type="match status" value="2"/>
</dbReference>
<dbReference type="PROSITE" id="PS50157">
    <property type="entry name" value="ZINC_FINGER_C2H2_2"/>
    <property type="match status" value="12"/>
</dbReference>
<feature type="domain" description="C2H2-type" evidence="11">
    <location>
        <begin position="415"/>
        <end position="442"/>
    </location>
</feature>
<evidence type="ECO:0000256" key="2">
    <source>
        <dbReference type="ARBA" id="ARBA00022723"/>
    </source>
</evidence>